<dbReference type="InterPro" id="IPR021134">
    <property type="entry name" value="Bestrophin-like"/>
</dbReference>
<evidence type="ECO:0000313" key="8">
    <source>
        <dbReference type="WBParaSite" id="HCON_00127810-00001"/>
    </source>
</evidence>
<dbReference type="GO" id="GO:0034707">
    <property type="term" value="C:chloride channel complex"/>
    <property type="evidence" value="ECO:0007669"/>
    <property type="project" value="UniProtKB-KW"/>
</dbReference>
<protein>
    <recommendedName>
        <fullName evidence="6">Bestrophin homolog</fullName>
    </recommendedName>
</protein>
<dbReference type="GO" id="GO:0005254">
    <property type="term" value="F:chloride channel activity"/>
    <property type="evidence" value="ECO:0007669"/>
    <property type="project" value="UniProtKB-KW"/>
</dbReference>
<keyword evidence="6" id="KW-0868">Chloride</keyword>
<keyword evidence="6" id="KW-0407">Ion channel</keyword>
<comment type="subcellular location">
    <subcellularLocation>
        <location evidence="6">Cell membrane</location>
        <topology evidence="6">Multi-pass membrane protein</topology>
    </subcellularLocation>
    <subcellularLocation>
        <location evidence="1">Membrane</location>
    </subcellularLocation>
</comment>
<dbReference type="PANTHER" id="PTHR10736:SF58">
    <property type="entry name" value="BESTROPHIN HOMOLOG-RELATED"/>
    <property type="match status" value="1"/>
</dbReference>
<dbReference type="OrthoDB" id="201595at2759"/>
<feature type="transmembrane region" description="Helical" evidence="6">
    <location>
        <begin position="74"/>
        <end position="93"/>
    </location>
</feature>
<keyword evidence="3 6" id="KW-1133">Transmembrane helix</keyword>
<name>A0A7I4YS64_HAECO</name>
<evidence type="ECO:0000256" key="6">
    <source>
        <dbReference type="RuleBase" id="RU363126"/>
    </source>
</evidence>
<feature type="transmembrane region" description="Helical" evidence="6">
    <location>
        <begin position="36"/>
        <end position="53"/>
    </location>
</feature>
<evidence type="ECO:0000256" key="1">
    <source>
        <dbReference type="ARBA" id="ARBA00004370"/>
    </source>
</evidence>
<keyword evidence="2 6" id="KW-0812">Transmembrane</keyword>
<keyword evidence="7" id="KW-1185">Reference proteome</keyword>
<keyword evidence="6" id="KW-0869">Chloride channel</keyword>
<dbReference type="PANTHER" id="PTHR10736">
    <property type="entry name" value="BESTROPHIN"/>
    <property type="match status" value="1"/>
</dbReference>
<evidence type="ECO:0000313" key="7">
    <source>
        <dbReference type="Proteomes" id="UP000025227"/>
    </source>
</evidence>
<dbReference type="Proteomes" id="UP000025227">
    <property type="component" value="Unplaced"/>
</dbReference>
<accession>A0A7I4YS64</accession>
<proteinExistence type="inferred from homology"/>
<dbReference type="AlphaFoldDB" id="A0A7I4YS64"/>
<organism evidence="7 8">
    <name type="scientific">Haemonchus contortus</name>
    <name type="common">Barber pole worm</name>
    <dbReference type="NCBI Taxonomy" id="6289"/>
    <lineage>
        <taxon>Eukaryota</taxon>
        <taxon>Metazoa</taxon>
        <taxon>Ecdysozoa</taxon>
        <taxon>Nematoda</taxon>
        <taxon>Chromadorea</taxon>
        <taxon>Rhabditida</taxon>
        <taxon>Rhabditina</taxon>
        <taxon>Rhabditomorpha</taxon>
        <taxon>Strongyloidea</taxon>
        <taxon>Trichostrongylidae</taxon>
        <taxon>Haemonchus</taxon>
    </lineage>
</organism>
<keyword evidence="6" id="KW-0813">Transport</keyword>
<keyword evidence="6" id="KW-0406">Ion transport</keyword>
<evidence type="ECO:0000256" key="5">
    <source>
        <dbReference type="ARBA" id="ARBA00034769"/>
    </source>
</evidence>
<evidence type="ECO:0000256" key="2">
    <source>
        <dbReference type="ARBA" id="ARBA00022692"/>
    </source>
</evidence>
<sequence>MTVSYNSAVSSNSTITFFRLLLRWRGSIWKSISGELLLWTICYYIVFVIYRFALTAQAQRKFEQIAGYIDEHMACIPLTFMLGFFVSIIIRRWRDTFENMGWIENLALTLVNLLEGGGRENTNMRRTIIRYTVLSQVLVFRDISMRVRRRFPTMDSLVDAGFMSKQELEELSKIELAYNRYWKPLHWAIGVSFQALEKKYFETPWARICVQNEIESFRTNLALLCNFDWVPVPISYPQVVFLAVRSYFVLCLVCRQFLVGDEVENRDDIEFYVPFMTLLEYTFLVGWMKVAEGLLNPLGEDDDDFECSFVIDKNITTGFYIVDNEYGACPDLTPDRFTDPEYNPIFFDDSEFHDGGGVLMGSAEQHSLETQNENNQTTSEDHLLRFRRASSGGRRNTLYYLSRRLSMGFHRHD</sequence>
<comment type="function">
    <text evidence="6">Forms chloride channels.</text>
</comment>
<keyword evidence="6" id="KW-1003">Cell membrane</keyword>
<evidence type="ECO:0000256" key="3">
    <source>
        <dbReference type="ARBA" id="ARBA00022989"/>
    </source>
</evidence>
<comment type="similarity">
    <text evidence="5 6">Belongs to the anion channel-forming bestrophin (TC 1.A.46) family. Calcium-sensitive chloride channel subfamily.</text>
</comment>
<evidence type="ECO:0000256" key="4">
    <source>
        <dbReference type="ARBA" id="ARBA00023136"/>
    </source>
</evidence>
<dbReference type="GO" id="GO:0005886">
    <property type="term" value="C:plasma membrane"/>
    <property type="evidence" value="ECO:0007669"/>
    <property type="project" value="UniProtKB-SubCell"/>
</dbReference>
<dbReference type="Pfam" id="PF01062">
    <property type="entry name" value="Bestrophin"/>
    <property type="match status" value="1"/>
</dbReference>
<keyword evidence="4 6" id="KW-0472">Membrane</keyword>
<dbReference type="InterPro" id="IPR000615">
    <property type="entry name" value="Bestrophin"/>
</dbReference>
<reference evidence="8" key="1">
    <citation type="submission" date="2020-12" db="UniProtKB">
        <authorList>
            <consortium name="WormBaseParasite"/>
        </authorList>
    </citation>
    <scope>IDENTIFICATION</scope>
    <source>
        <strain evidence="8">MHco3</strain>
    </source>
</reference>
<dbReference type="WBParaSite" id="HCON_00127810-00001">
    <property type="protein sequence ID" value="HCON_00127810-00001"/>
    <property type="gene ID" value="HCON_00127810"/>
</dbReference>